<keyword evidence="3" id="KW-1185">Reference proteome</keyword>
<evidence type="ECO:0000313" key="2">
    <source>
        <dbReference type="EMBL" id="KAK6737737.1"/>
    </source>
</evidence>
<sequence length="186" mass="20900">MKDTVPGVSQLFGCAKFPISEDWNSDFGVEIFIVHAYVRFLHNGPPPDNGVEVLGVEWRCTVELRPSENNIHEERSSLVDAKIVIDTTHAEIDHLHTDGGCLRDDSVLLYHSFVVSLITVFFVQKYDSSTQSERISDSGDKEVLYDDCVLDDSFSKPDWHIEENPNLDQEEGERADGDEGISANND</sequence>
<organism evidence="2 3">
    <name type="scientific">Necator americanus</name>
    <name type="common">Human hookworm</name>
    <dbReference type="NCBI Taxonomy" id="51031"/>
    <lineage>
        <taxon>Eukaryota</taxon>
        <taxon>Metazoa</taxon>
        <taxon>Ecdysozoa</taxon>
        <taxon>Nematoda</taxon>
        <taxon>Chromadorea</taxon>
        <taxon>Rhabditida</taxon>
        <taxon>Rhabditina</taxon>
        <taxon>Rhabditomorpha</taxon>
        <taxon>Strongyloidea</taxon>
        <taxon>Ancylostomatidae</taxon>
        <taxon>Bunostominae</taxon>
        <taxon>Necator</taxon>
    </lineage>
</organism>
<evidence type="ECO:0008006" key="4">
    <source>
        <dbReference type="Google" id="ProtNLM"/>
    </source>
</evidence>
<reference evidence="2 3" key="1">
    <citation type="submission" date="2023-08" db="EMBL/GenBank/DDBJ databases">
        <title>A Necator americanus chromosomal reference genome.</title>
        <authorList>
            <person name="Ilik V."/>
            <person name="Petrzelkova K.J."/>
            <person name="Pardy F."/>
            <person name="Fuh T."/>
            <person name="Niatou-Singa F.S."/>
            <person name="Gouil Q."/>
            <person name="Baker L."/>
            <person name="Ritchie M.E."/>
            <person name="Jex A.R."/>
            <person name="Gazzola D."/>
            <person name="Li H."/>
            <person name="Toshio Fujiwara R."/>
            <person name="Zhan B."/>
            <person name="Aroian R.V."/>
            <person name="Pafco B."/>
            <person name="Schwarz E.M."/>
        </authorList>
    </citation>
    <scope>NUCLEOTIDE SEQUENCE [LARGE SCALE GENOMIC DNA]</scope>
    <source>
        <strain evidence="2 3">Aroian</strain>
        <tissue evidence="2">Whole animal</tissue>
    </source>
</reference>
<dbReference type="Proteomes" id="UP001303046">
    <property type="component" value="Unassembled WGS sequence"/>
</dbReference>
<dbReference type="EMBL" id="JAVFWL010000002">
    <property type="protein sequence ID" value="KAK6737737.1"/>
    <property type="molecule type" value="Genomic_DNA"/>
</dbReference>
<feature type="compositionally biased region" description="Basic and acidic residues" evidence="1">
    <location>
        <begin position="154"/>
        <end position="163"/>
    </location>
</feature>
<protein>
    <recommendedName>
        <fullName evidence="4">MATH domain-containing protein</fullName>
    </recommendedName>
</protein>
<accession>A0ABR1CH35</accession>
<evidence type="ECO:0000256" key="1">
    <source>
        <dbReference type="SAM" id="MobiDB-lite"/>
    </source>
</evidence>
<gene>
    <name evidence="2" type="primary">Necator_chrII.g7860</name>
    <name evidence="2" type="ORF">RB195_020066</name>
</gene>
<feature type="region of interest" description="Disordered" evidence="1">
    <location>
        <begin position="154"/>
        <end position="186"/>
    </location>
</feature>
<name>A0ABR1CH35_NECAM</name>
<comment type="caution">
    <text evidence="2">The sequence shown here is derived from an EMBL/GenBank/DDBJ whole genome shotgun (WGS) entry which is preliminary data.</text>
</comment>
<evidence type="ECO:0000313" key="3">
    <source>
        <dbReference type="Proteomes" id="UP001303046"/>
    </source>
</evidence>
<proteinExistence type="predicted"/>